<keyword evidence="4 9" id="KW-0812">Transmembrane</keyword>
<evidence type="ECO:0000313" key="16">
    <source>
        <dbReference type="Proteomes" id="UP000049979"/>
    </source>
</evidence>
<feature type="transmembrane region" description="Helical" evidence="11">
    <location>
        <begin position="324"/>
        <end position="346"/>
    </location>
</feature>
<dbReference type="InterPro" id="IPR028055">
    <property type="entry name" value="YidC/Oxa/ALB_C"/>
</dbReference>
<evidence type="ECO:0000256" key="5">
    <source>
        <dbReference type="ARBA" id="ARBA00022927"/>
    </source>
</evidence>
<evidence type="ECO:0000313" key="14">
    <source>
        <dbReference type="EMBL" id="CUN19746.1"/>
    </source>
</evidence>
<reference evidence="16" key="1">
    <citation type="submission" date="2015-05" db="EMBL/GenBank/DDBJ databases">
        <authorList>
            <consortium name="Pathogen Informatics"/>
        </authorList>
    </citation>
    <scope>NUCLEOTIDE SEQUENCE [LARGE SCALE GENOMIC DNA]</scope>
    <source>
        <strain evidence="14 17">2789STDY5608863</strain>
        <strain evidence="16">M72</strain>
    </source>
</reference>
<dbReference type="NCBIfam" id="TIGR03592">
    <property type="entry name" value="yidC_oxa1_cterm"/>
    <property type="match status" value="1"/>
</dbReference>
<feature type="compositionally biased region" description="Basic and acidic residues" evidence="10">
    <location>
        <begin position="439"/>
        <end position="450"/>
    </location>
</feature>
<dbReference type="InterPro" id="IPR047196">
    <property type="entry name" value="YidC_ALB_C"/>
</dbReference>
<dbReference type="CDD" id="cd20070">
    <property type="entry name" value="5TM_YidC_Alb3"/>
    <property type="match status" value="1"/>
</dbReference>
<dbReference type="PANTHER" id="PTHR12428">
    <property type="entry name" value="OXA1"/>
    <property type="match status" value="1"/>
</dbReference>
<dbReference type="PANTHER" id="PTHR12428:SF65">
    <property type="entry name" value="CYTOCHROME C OXIDASE ASSEMBLY PROTEIN COX18, MITOCHONDRIAL"/>
    <property type="match status" value="1"/>
</dbReference>
<keyword evidence="7 11" id="KW-0472">Membrane</keyword>
<sequence>MSGMIELTAYSGKFLGPIAKVLGWIMSGIYDIVLKISGGTINSVPLAIVLMTILIYMCLLPLTIQQQKFSKLSQKMQPELNAIRDKYKNRKDQEAMMAMNQETQLVYQKYGISPSGSCIQMLIQMPILFALYRVFYNIPAYIGSVRDSFYTISGNETFHGLVGGIMNTDGFVKKVSDLMTKFNVVTSSGLNIKNVADTLNGASGKDLANYITDIVYKLPSTAWDKSVDGSIFQQFPSLTDQINSTMHDMNHFNYFLGLNISDTPWAIIKSSMEGHAWLLVILAVLIPVLSYITQVINIKLMPTAATAGGDNDQMARQMKTMNTMMPLMSLFFCFVTPVGLGIYWIASAVCRAVQQFFINKHIENLNLEDIIAKNQEKVKKKREKMGVTEERIRQAAAMNTRSIQSKANVSSANRELELEKANAAKANAKPGSMAAKANLVKEFREKNNRK</sequence>
<keyword evidence="6 11" id="KW-1133">Transmembrane helix</keyword>
<dbReference type="RefSeq" id="WP_055067717.1">
    <property type="nucleotide sequence ID" value="NZ_CP173697.1"/>
</dbReference>
<dbReference type="STRING" id="301302.ERS852420_03382"/>
<dbReference type="Pfam" id="PF02096">
    <property type="entry name" value="60KD_IMP"/>
    <property type="match status" value="1"/>
</dbReference>
<evidence type="ECO:0000256" key="7">
    <source>
        <dbReference type="ARBA" id="ARBA00023136"/>
    </source>
</evidence>
<keyword evidence="3" id="KW-1003">Cell membrane</keyword>
<evidence type="ECO:0000313" key="17">
    <source>
        <dbReference type="Proteomes" id="UP000095495"/>
    </source>
</evidence>
<dbReference type="GO" id="GO:0032977">
    <property type="term" value="F:membrane insertase activity"/>
    <property type="evidence" value="ECO:0007669"/>
    <property type="project" value="InterPro"/>
</dbReference>
<evidence type="ECO:0000256" key="8">
    <source>
        <dbReference type="ARBA" id="ARBA00023186"/>
    </source>
</evidence>
<keyword evidence="5" id="KW-0653">Protein transport</keyword>
<dbReference type="GO" id="GO:0005886">
    <property type="term" value="C:plasma membrane"/>
    <property type="evidence" value="ECO:0007669"/>
    <property type="project" value="UniProtKB-SubCell"/>
</dbReference>
<evidence type="ECO:0000313" key="15">
    <source>
        <dbReference type="EMBL" id="MTR82837.1"/>
    </source>
</evidence>
<gene>
    <name evidence="14" type="primary">misCB</name>
    <name evidence="15" type="synonym">yidC</name>
    <name evidence="14" type="ORF">ERS852420_03382</name>
    <name evidence="15" type="ORF">GMD30_14360</name>
    <name evidence="13" type="ORF">M72_28711</name>
</gene>
<dbReference type="Proteomes" id="UP000049979">
    <property type="component" value="Unassembled WGS sequence"/>
</dbReference>
<reference evidence="15 18" key="3">
    <citation type="journal article" date="2019" name="Nat. Med.">
        <title>A library of human gut bacterial isolates paired with longitudinal multiomics data enables mechanistic microbiome research.</title>
        <authorList>
            <person name="Poyet M."/>
            <person name="Groussin M."/>
            <person name="Gibbons S.M."/>
            <person name="Avila-Pacheco J."/>
            <person name="Jiang X."/>
            <person name="Kearney S.M."/>
            <person name="Perrotta A.R."/>
            <person name="Berdy B."/>
            <person name="Zhao S."/>
            <person name="Lieberman T.D."/>
            <person name="Swanson P.K."/>
            <person name="Smith M."/>
            <person name="Roesemann S."/>
            <person name="Alexander J.E."/>
            <person name="Rich S.A."/>
            <person name="Livny J."/>
            <person name="Vlamakis H."/>
            <person name="Clish C."/>
            <person name="Bullock K."/>
            <person name="Deik A."/>
            <person name="Scott J."/>
            <person name="Pierce K.A."/>
            <person name="Xavier R.J."/>
            <person name="Alm E.J."/>
        </authorList>
    </citation>
    <scope>NUCLEOTIDE SEQUENCE [LARGE SCALE GENOMIC DNA]</scope>
    <source>
        <strain evidence="15 18">BIOML-A1</strain>
    </source>
</reference>
<organism evidence="13 16">
    <name type="scientific">Roseburia faecis</name>
    <dbReference type="NCBI Taxonomy" id="301302"/>
    <lineage>
        <taxon>Bacteria</taxon>
        <taxon>Bacillati</taxon>
        <taxon>Bacillota</taxon>
        <taxon>Clostridia</taxon>
        <taxon>Lachnospirales</taxon>
        <taxon>Lachnospiraceae</taxon>
        <taxon>Roseburia</taxon>
    </lineage>
</organism>
<evidence type="ECO:0000256" key="10">
    <source>
        <dbReference type="SAM" id="MobiDB-lite"/>
    </source>
</evidence>
<evidence type="ECO:0000259" key="12">
    <source>
        <dbReference type="Pfam" id="PF02096"/>
    </source>
</evidence>
<comment type="subcellular location">
    <subcellularLocation>
        <location evidence="1">Cell membrane</location>
        <topology evidence="1">Multi-pass membrane protein</topology>
    </subcellularLocation>
    <subcellularLocation>
        <location evidence="9">Membrane</location>
        <topology evidence="9">Multi-pass membrane protein</topology>
    </subcellularLocation>
</comment>
<dbReference type="Proteomes" id="UP000446657">
    <property type="component" value="Unassembled WGS sequence"/>
</dbReference>
<dbReference type="EMBL" id="CVRR01000018">
    <property type="protein sequence ID" value="CRL37493.1"/>
    <property type="molecule type" value="Genomic_DNA"/>
</dbReference>
<evidence type="ECO:0000256" key="11">
    <source>
        <dbReference type="SAM" id="Phobius"/>
    </source>
</evidence>
<evidence type="ECO:0000256" key="4">
    <source>
        <dbReference type="ARBA" id="ARBA00022692"/>
    </source>
</evidence>
<feature type="transmembrane region" description="Helical" evidence="11">
    <location>
        <begin position="44"/>
        <end position="64"/>
    </location>
</feature>
<comment type="similarity">
    <text evidence="9">Belongs to the OXA1/ALB3/YidC family.</text>
</comment>
<dbReference type="EMBL" id="CYXV01000022">
    <property type="protein sequence ID" value="CUN19746.1"/>
    <property type="molecule type" value="Genomic_DNA"/>
</dbReference>
<feature type="transmembrane region" description="Helical" evidence="11">
    <location>
        <begin position="21"/>
        <end position="38"/>
    </location>
</feature>
<evidence type="ECO:0000256" key="6">
    <source>
        <dbReference type="ARBA" id="ARBA00022989"/>
    </source>
</evidence>
<accession>A0A0M6WLW6</accession>
<dbReference type="EMBL" id="WNAL01000038">
    <property type="protein sequence ID" value="MTR82837.1"/>
    <property type="molecule type" value="Genomic_DNA"/>
</dbReference>
<dbReference type="Proteomes" id="UP000095495">
    <property type="component" value="Unassembled WGS sequence"/>
</dbReference>
<dbReference type="GeneID" id="99748879"/>
<feature type="region of interest" description="Disordered" evidence="10">
    <location>
        <begin position="427"/>
        <end position="450"/>
    </location>
</feature>
<dbReference type="OrthoDB" id="9780552at2"/>
<dbReference type="GO" id="GO:0051205">
    <property type="term" value="P:protein insertion into membrane"/>
    <property type="evidence" value="ECO:0007669"/>
    <property type="project" value="TreeGrafter"/>
</dbReference>
<dbReference type="AlphaFoldDB" id="A0A0M6WLW6"/>
<protein>
    <submittedName>
        <fullName evidence="14">Membrane protein YidC 1</fullName>
    </submittedName>
    <submittedName>
        <fullName evidence="15">Membrane protein insertase YidC</fullName>
    </submittedName>
    <submittedName>
        <fullName evidence="13">Stage III sporulation protein J</fullName>
    </submittedName>
</protein>
<keyword evidence="8" id="KW-0143">Chaperone</keyword>
<evidence type="ECO:0000313" key="13">
    <source>
        <dbReference type="EMBL" id="CRL37493.1"/>
    </source>
</evidence>
<name>A0A0M6WLW6_9FIRM</name>
<keyword evidence="2" id="KW-0813">Transport</keyword>
<dbReference type="GO" id="GO:0015031">
    <property type="term" value="P:protein transport"/>
    <property type="evidence" value="ECO:0007669"/>
    <property type="project" value="UniProtKB-KW"/>
</dbReference>
<evidence type="ECO:0000256" key="2">
    <source>
        <dbReference type="ARBA" id="ARBA00022448"/>
    </source>
</evidence>
<evidence type="ECO:0000256" key="1">
    <source>
        <dbReference type="ARBA" id="ARBA00004651"/>
    </source>
</evidence>
<reference evidence="13" key="2">
    <citation type="submission" date="2015-05" db="EMBL/GenBank/DDBJ databases">
        <authorList>
            <person name="Wang D.B."/>
            <person name="Wang M."/>
        </authorList>
    </citation>
    <scope>NUCLEOTIDE SEQUENCE [LARGE SCALE GENOMIC DNA]</scope>
    <source>
        <strain evidence="13">M72</strain>
    </source>
</reference>
<keyword evidence="16" id="KW-1185">Reference proteome</keyword>
<proteinExistence type="inferred from homology"/>
<evidence type="ECO:0000256" key="3">
    <source>
        <dbReference type="ARBA" id="ARBA00022475"/>
    </source>
</evidence>
<evidence type="ECO:0000313" key="18">
    <source>
        <dbReference type="Proteomes" id="UP000446657"/>
    </source>
</evidence>
<dbReference type="InterPro" id="IPR001708">
    <property type="entry name" value="YidC/ALB3/OXA1/COX18"/>
</dbReference>
<feature type="transmembrane region" description="Helical" evidence="11">
    <location>
        <begin position="274"/>
        <end position="292"/>
    </location>
</feature>
<feature type="domain" description="Membrane insertase YidC/Oxa/ALB C-terminal" evidence="12">
    <location>
        <begin position="46"/>
        <end position="360"/>
    </location>
</feature>
<evidence type="ECO:0000256" key="9">
    <source>
        <dbReference type="RuleBase" id="RU003945"/>
    </source>
</evidence>